<feature type="domain" description="DNA polymerase III delta subunit-like C-terminal" evidence="10">
    <location>
        <begin position="214"/>
        <end position="334"/>
    </location>
</feature>
<evidence type="ECO:0000256" key="6">
    <source>
        <dbReference type="ARBA" id="ARBA00022932"/>
    </source>
</evidence>
<dbReference type="Pfam" id="PF06144">
    <property type="entry name" value="DNA_pol3_delta"/>
    <property type="match status" value="1"/>
</dbReference>
<organism evidence="11 12">
    <name type="scientific">Secundilactobacillus kimchicus JCM 15530</name>
    <dbReference type="NCBI Taxonomy" id="1302272"/>
    <lineage>
        <taxon>Bacteria</taxon>
        <taxon>Bacillati</taxon>
        <taxon>Bacillota</taxon>
        <taxon>Bacilli</taxon>
        <taxon>Lactobacillales</taxon>
        <taxon>Lactobacillaceae</taxon>
        <taxon>Secundilactobacillus</taxon>
    </lineage>
</organism>
<evidence type="ECO:0000256" key="8">
    <source>
        <dbReference type="ARBA" id="ARBA00049244"/>
    </source>
</evidence>
<dbReference type="SUPFAM" id="SSF48019">
    <property type="entry name" value="post-AAA+ oligomerization domain-like"/>
    <property type="match status" value="1"/>
</dbReference>
<dbReference type="OrthoDB" id="9775929at2"/>
<dbReference type="RefSeq" id="WP_056941815.1">
    <property type="nucleotide sequence ID" value="NZ_AZCX01000001.1"/>
</dbReference>
<dbReference type="InterPro" id="IPR008921">
    <property type="entry name" value="DNA_pol3_clamp-load_cplx_C"/>
</dbReference>
<dbReference type="GO" id="GO:0006261">
    <property type="term" value="P:DNA-templated DNA replication"/>
    <property type="evidence" value="ECO:0007669"/>
    <property type="project" value="TreeGrafter"/>
</dbReference>
<dbReference type="NCBIfam" id="TIGR01128">
    <property type="entry name" value="holA"/>
    <property type="match status" value="1"/>
</dbReference>
<evidence type="ECO:0000256" key="1">
    <source>
        <dbReference type="ARBA" id="ARBA00012417"/>
    </source>
</evidence>
<evidence type="ECO:0000256" key="5">
    <source>
        <dbReference type="ARBA" id="ARBA00022705"/>
    </source>
</evidence>
<keyword evidence="12" id="KW-1185">Reference proteome</keyword>
<feature type="domain" description="DNA polymerase III delta N-terminal" evidence="9">
    <location>
        <begin position="19"/>
        <end position="140"/>
    </location>
</feature>
<name>A0A0R1HZT6_9LACO</name>
<dbReference type="GO" id="GO:0003887">
    <property type="term" value="F:DNA-directed DNA polymerase activity"/>
    <property type="evidence" value="ECO:0007669"/>
    <property type="project" value="UniProtKB-KW"/>
</dbReference>
<dbReference type="Pfam" id="PF21694">
    <property type="entry name" value="DNA_pol3_delta_C"/>
    <property type="match status" value="1"/>
</dbReference>
<evidence type="ECO:0000256" key="2">
    <source>
        <dbReference type="ARBA" id="ARBA00017703"/>
    </source>
</evidence>
<dbReference type="PATRIC" id="fig|1302272.5.peg.420"/>
<evidence type="ECO:0000259" key="9">
    <source>
        <dbReference type="Pfam" id="PF06144"/>
    </source>
</evidence>
<comment type="catalytic activity">
    <reaction evidence="8">
        <text>DNA(n) + a 2'-deoxyribonucleoside 5'-triphosphate = DNA(n+1) + diphosphate</text>
        <dbReference type="Rhea" id="RHEA:22508"/>
        <dbReference type="Rhea" id="RHEA-COMP:17339"/>
        <dbReference type="Rhea" id="RHEA-COMP:17340"/>
        <dbReference type="ChEBI" id="CHEBI:33019"/>
        <dbReference type="ChEBI" id="CHEBI:61560"/>
        <dbReference type="ChEBI" id="CHEBI:173112"/>
        <dbReference type="EC" id="2.7.7.7"/>
    </reaction>
</comment>
<evidence type="ECO:0000259" key="10">
    <source>
        <dbReference type="Pfam" id="PF21694"/>
    </source>
</evidence>
<dbReference type="Gene3D" id="1.10.8.60">
    <property type="match status" value="1"/>
</dbReference>
<dbReference type="Gene3D" id="1.20.272.10">
    <property type="match status" value="1"/>
</dbReference>
<comment type="caution">
    <text evidence="11">The sequence shown here is derived from an EMBL/GenBank/DDBJ whole genome shotgun (WGS) entry which is preliminary data.</text>
</comment>
<proteinExistence type="inferred from homology"/>
<dbReference type="Gene3D" id="3.40.50.300">
    <property type="entry name" value="P-loop containing nucleotide triphosphate hydrolases"/>
    <property type="match status" value="1"/>
</dbReference>
<dbReference type="PANTHER" id="PTHR34388">
    <property type="entry name" value="DNA POLYMERASE III SUBUNIT DELTA"/>
    <property type="match status" value="1"/>
</dbReference>
<sequence length="339" mass="38113">MTYVSVLSELKKQTPRPLYLVTGNQPYLANQLRQAFRALVPESEQTMNFVTYDMETTPVAQALDDAMSAPFFGERRLVFIDRATFLTTEKGGKVDHDIDGLLQYIEHPEPTSVVVIFVTGKLDSRKKLVKTLKKQAEVVALEALGERQIQTLLADRLAVDGYTIDDPAFEQLQQRTGGDLTLMMNELPKLELACYDTKIITSSVVGELVTKTLDQNVFDLVNAVMAKKINAALTLYRGLILTKEEPLRINAVLVSQFRLLIQCQILARNGYSQGTIASTLKVHPYRVKLALQSLRHLQQVNLKRAYLGLIEIEKDLKSTSQDPMTLFELFMLKYASQAA</sequence>
<evidence type="ECO:0000256" key="3">
    <source>
        <dbReference type="ARBA" id="ARBA00022679"/>
    </source>
</evidence>
<dbReference type="InterPro" id="IPR010372">
    <property type="entry name" value="DNA_pol3_delta_N"/>
</dbReference>
<reference evidence="11 12" key="1">
    <citation type="journal article" date="2015" name="Genome Announc.">
        <title>Expanding the biotechnology potential of lactobacilli through comparative genomics of 213 strains and associated genera.</title>
        <authorList>
            <person name="Sun Z."/>
            <person name="Harris H.M."/>
            <person name="McCann A."/>
            <person name="Guo C."/>
            <person name="Argimon S."/>
            <person name="Zhang W."/>
            <person name="Yang X."/>
            <person name="Jeffery I.B."/>
            <person name="Cooney J.C."/>
            <person name="Kagawa T.F."/>
            <person name="Liu W."/>
            <person name="Song Y."/>
            <person name="Salvetti E."/>
            <person name="Wrobel A."/>
            <person name="Rasinkangas P."/>
            <person name="Parkhill J."/>
            <person name="Rea M.C."/>
            <person name="O'Sullivan O."/>
            <person name="Ritari J."/>
            <person name="Douillard F.P."/>
            <person name="Paul Ross R."/>
            <person name="Yang R."/>
            <person name="Briner A.E."/>
            <person name="Felis G.E."/>
            <person name="de Vos W.M."/>
            <person name="Barrangou R."/>
            <person name="Klaenhammer T.R."/>
            <person name="Caufield P.W."/>
            <person name="Cui Y."/>
            <person name="Zhang H."/>
            <person name="O'Toole P.W."/>
        </authorList>
    </citation>
    <scope>NUCLEOTIDE SEQUENCE [LARGE SCALE GENOMIC DNA]</scope>
    <source>
        <strain evidence="11 12">JCM 15530</strain>
    </source>
</reference>
<keyword evidence="6" id="KW-0239">DNA-directed DNA polymerase</keyword>
<gene>
    <name evidence="11" type="ORF">FC96_GL000423</name>
</gene>
<keyword evidence="3" id="KW-0808">Transferase</keyword>
<comment type="similarity">
    <text evidence="7">Belongs to the DNA polymerase HolA subunit family.</text>
</comment>
<evidence type="ECO:0000313" key="11">
    <source>
        <dbReference type="EMBL" id="KRK49492.1"/>
    </source>
</evidence>
<dbReference type="InterPro" id="IPR005790">
    <property type="entry name" value="DNA_polIII_delta"/>
</dbReference>
<protein>
    <recommendedName>
        <fullName evidence="2">DNA polymerase III subunit delta</fullName>
        <ecNumber evidence="1">2.7.7.7</ecNumber>
    </recommendedName>
</protein>
<dbReference type="GO" id="GO:0003677">
    <property type="term" value="F:DNA binding"/>
    <property type="evidence" value="ECO:0007669"/>
    <property type="project" value="InterPro"/>
</dbReference>
<dbReference type="PANTHER" id="PTHR34388:SF1">
    <property type="entry name" value="DNA POLYMERASE III SUBUNIT DELTA"/>
    <property type="match status" value="1"/>
</dbReference>
<keyword evidence="5" id="KW-0235">DNA replication</keyword>
<evidence type="ECO:0000256" key="4">
    <source>
        <dbReference type="ARBA" id="ARBA00022695"/>
    </source>
</evidence>
<dbReference type="EMBL" id="AZCX01000001">
    <property type="protein sequence ID" value="KRK49492.1"/>
    <property type="molecule type" value="Genomic_DNA"/>
</dbReference>
<evidence type="ECO:0000313" key="12">
    <source>
        <dbReference type="Proteomes" id="UP000050911"/>
    </source>
</evidence>
<dbReference type="InterPro" id="IPR027417">
    <property type="entry name" value="P-loop_NTPase"/>
</dbReference>
<dbReference type="GO" id="GO:0009360">
    <property type="term" value="C:DNA polymerase III complex"/>
    <property type="evidence" value="ECO:0007669"/>
    <property type="project" value="InterPro"/>
</dbReference>
<dbReference type="STRING" id="1302272.FC96_GL000423"/>
<keyword evidence="4" id="KW-0548">Nucleotidyltransferase</keyword>
<dbReference type="SUPFAM" id="SSF52540">
    <property type="entry name" value="P-loop containing nucleoside triphosphate hydrolases"/>
    <property type="match status" value="1"/>
</dbReference>
<dbReference type="InterPro" id="IPR048466">
    <property type="entry name" value="DNA_pol3_delta-like_C"/>
</dbReference>
<accession>A0A0R1HZT6</accession>
<dbReference type="AlphaFoldDB" id="A0A0R1HZT6"/>
<evidence type="ECO:0000256" key="7">
    <source>
        <dbReference type="ARBA" id="ARBA00034754"/>
    </source>
</evidence>
<dbReference type="EC" id="2.7.7.7" evidence="1"/>
<dbReference type="Proteomes" id="UP000050911">
    <property type="component" value="Unassembled WGS sequence"/>
</dbReference>